<dbReference type="Proteomes" id="UP001596417">
    <property type="component" value="Unassembled WGS sequence"/>
</dbReference>
<evidence type="ECO:0000313" key="3">
    <source>
        <dbReference type="EMBL" id="MFC7191738.1"/>
    </source>
</evidence>
<comment type="subunit">
    <text evidence="1">Homotetramer.</text>
</comment>
<dbReference type="EMBL" id="JBHTAX010000001">
    <property type="protein sequence ID" value="MFC7191738.1"/>
    <property type="molecule type" value="Genomic_DNA"/>
</dbReference>
<gene>
    <name evidence="1" type="primary">mptD</name>
    <name evidence="3" type="ORF">ACFQL7_19405</name>
</gene>
<dbReference type="GO" id="GO:0046654">
    <property type="term" value="P:tetrahydrofolate biosynthetic process"/>
    <property type="evidence" value="ECO:0007669"/>
    <property type="project" value="UniProtKB-UniRule"/>
</dbReference>
<comment type="catalytic activity">
    <reaction evidence="1">
        <text>7,8-dihydroneopterin = 6-hydroxymethyl-7,8-dihydropterin + glycolaldehyde</text>
        <dbReference type="Rhea" id="RHEA:10540"/>
        <dbReference type="ChEBI" id="CHEBI:17001"/>
        <dbReference type="ChEBI" id="CHEBI:17071"/>
        <dbReference type="ChEBI" id="CHEBI:44841"/>
        <dbReference type="EC" id="4.1.2.25"/>
    </reaction>
</comment>
<dbReference type="RefSeq" id="WP_248903519.1">
    <property type="nucleotide sequence ID" value="NZ_CP109979.1"/>
</dbReference>
<comment type="function">
    <text evidence="1">Catalyzes the conversion of 7,8-dihydroneopterin (H2Neo) to 6-hydroxymethyl-7,8-dihydropterin (6-HMD).</text>
</comment>
<keyword evidence="1" id="KW-0456">Lyase</keyword>
<dbReference type="SUPFAM" id="SSF143560">
    <property type="entry name" value="MK0786-like"/>
    <property type="match status" value="1"/>
</dbReference>
<evidence type="ECO:0000313" key="4">
    <source>
        <dbReference type="Proteomes" id="UP001596417"/>
    </source>
</evidence>
<feature type="binding site" evidence="1">
    <location>
        <position position="12"/>
    </location>
    <ligand>
        <name>substrate</name>
    </ligand>
</feature>
<reference evidence="3 4" key="1">
    <citation type="journal article" date="2019" name="Int. J. Syst. Evol. Microbiol.">
        <title>The Global Catalogue of Microorganisms (GCM) 10K type strain sequencing project: providing services to taxonomists for standard genome sequencing and annotation.</title>
        <authorList>
            <consortium name="The Broad Institute Genomics Platform"/>
            <consortium name="The Broad Institute Genome Sequencing Center for Infectious Disease"/>
            <person name="Wu L."/>
            <person name="Ma J."/>
        </authorList>
    </citation>
    <scope>NUCLEOTIDE SEQUENCE [LARGE SCALE GENOMIC DNA]</scope>
    <source>
        <strain evidence="3 4">RDMS1</strain>
    </source>
</reference>
<dbReference type="InterPro" id="IPR036839">
    <property type="entry name" value="MptD_sf"/>
</dbReference>
<evidence type="ECO:0000256" key="1">
    <source>
        <dbReference type="HAMAP-Rule" id="MF_02130"/>
    </source>
</evidence>
<proteinExistence type="inferred from homology"/>
<dbReference type="GeneID" id="76201512"/>
<dbReference type="InterPro" id="IPR027508">
    <property type="entry name" value="DHN_aldolase_MptD"/>
</dbReference>
<comment type="similarity">
    <text evidence="1">Belongs to the archaeal dihydroneopterin aldolase family.</text>
</comment>
<organism evidence="3 4">
    <name type="scientific">Halocatena marina</name>
    <dbReference type="NCBI Taxonomy" id="2934937"/>
    <lineage>
        <taxon>Archaea</taxon>
        <taxon>Methanobacteriati</taxon>
        <taxon>Methanobacteriota</taxon>
        <taxon>Stenosarchaea group</taxon>
        <taxon>Halobacteria</taxon>
        <taxon>Halobacteriales</taxon>
        <taxon>Natronomonadaceae</taxon>
        <taxon>Halocatena</taxon>
    </lineage>
</organism>
<name>A0ABD5YVH2_9EURY</name>
<dbReference type="GO" id="GO:0004150">
    <property type="term" value="F:dihydroneopterin aldolase activity"/>
    <property type="evidence" value="ECO:0007669"/>
    <property type="project" value="UniProtKB-UniRule"/>
</dbReference>
<dbReference type="HAMAP" id="MF_02130">
    <property type="entry name" value="DHNA_arch"/>
    <property type="match status" value="1"/>
</dbReference>
<evidence type="ECO:0000259" key="2">
    <source>
        <dbReference type="Pfam" id="PF04038"/>
    </source>
</evidence>
<dbReference type="Pfam" id="PF04038">
    <property type="entry name" value="DHNA"/>
    <property type="match status" value="1"/>
</dbReference>
<comment type="pathway">
    <text evidence="1">Cofactor biosynthesis; tetrahydrofolate biosynthesis; 2-amino-4-hydroxy-6-hydroxymethyl-7,8-dihydropteridine diphosphate from 7,8-dihydroneopterin triphosphate: step 3/4.</text>
</comment>
<feature type="binding site" evidence="1">
    <location>
        <position position="103"/>
    </location>
    <ligand>
        <name>substrate</name>
    </ligand>
</feature>
<dbReference type="EC" id="4.1.2.25" evidence="1"/>
<dbReference type="Gene3D" id="3.30.1300.20">
    <property type="entry name" value="7,8-dihydroneopterin aldolase (MptD)"/>
    <property type="match status" value="1"/>
</dbReference>
<accession>A0ABD5YVH2</accession>
<protein>
    <recommendedName>
        <fullName evidence="1">Dihydroneopterin aldolase</fullName>
        <shortName evidence="1">DHNA</shortName>
        <ecNumber evidence="1">4.1.2.25</ecNumber>
    </recommendedName>
    <alternativeName>
        <fullName evidence="1">7,8-dihydroneopterin aldolase</fullName>
    </alternativeName>
</protein>
<comment type="caution">
    <text evidence="3">The sequence shown here is derived from an EMBL/GenBank/DDBJ whole genome shotgun (WGS) entry which is preliminary data.</text>
</comment>
<dbReference type="GO" id="GO:0046656">
    <property type="term" value="P:folic acid biosynthetic process"/>
    <property type="evidence" value="ECO:0007669"/>
    <property type="project" value="UniProtKB-KW"/>
</dbReference>
<feature type="domain" description="Dihydroneopterin aldolase MtpD C-terminal" evidence="2">
    <location>
        <begin position="4"/>
        <end position="105"/>
    </location>
</feature>
<keyword evidence="4" id="KW-1185">Reference proteome</keyword>
<keyword evidence="1" id="KW-0289">Folate biosynthesis</keyword>
<sequence length="111" mass="12404">MDPTDRETACFEAGVKFGALYHQFAGAPVSPKSAASLETAIEETIENQPYCEEVSVDIHTDELETTRGYTELTGEYMDVVMRIEYEDCIVHAEMAMEDGYPLMRVVDIVGE</sequence>
<dbReference type="InterPro" id="IPR007181">
    <property type="entry name" value="MtpD_C"/>
</dbReference>
<dbReference type="AlphaFoldDB" id="A0ABD5YVH2"/>